<evidence type="ECO:0000259" key="4">
    <source>
        <dbReference type="Pfam" id="PF17166"/>
    </source>
</evidence>
<dbReference type="OrthoDB" id="1312186at2"/>
<dbReference type="InterPro" id="IPR032527">
    <property type="entry name" value="DUF4959"/>
</dbReference>
<dbReference type="InterPro" id="IPR032164">
    <property type="entry name" value="DUF5000"/>
</dbReference>
<proteinExistence type="predicted"/>
<reference evidence="5 6" key="1">
    <citation type="submission" date="2018-03" db="EMBL/GenBank/DDBJ databases">
        <title>Genomic Encyclopedia of Archaeal and Bacterial Type Strains, Phase II (KMG-II): from individual species to whole genera.</title>
        <authorList>
            <person name="Goeker M."/>
        </authorList>
    </citation>
    <scope>NUCLEOTIDE SEQUENCE [LARGE SCALE GENOMIC DNA]</scope>
    <source>
        <strain evidence="5 6">DSM 29057</strain>
    </source>
</reference>
<dbReference type="Proteomes" id="UP000241964">
    <property type="component" value="Unassembled WGS sequence"/>
</dbReference>
<feature type="chain" id="PRO_5015142374" evidence="1">
    <location>
        <begin position="26"/>
        <end position="400"/>
    </location>
</feature>
<keyword evidence="1" id="KW-0732">Signal</keyword>
<comment type="caution">
    <text evidence="5">The sequence shown here is derived from an EMBL/GenBank/DDBJ whole genome shotgun (WGS) entry which is preliminary data.</text>
</comment>
<name>A0A2P8GBS0_9BACT</name>
<feature type="signal peptide" evidence="1">
    <location>
        <begin position="1"/>
        <end position="25"/>
    </location>
</feature>
<feature type="domain" description="DUF4959" evidence="2">
    <location>
        <begin position="23"/>
        <end position="130"/>
    </location>
</feature>
<dbReference type="InterPro" id="IPR033431">
    <property type="entry name" value="DUF5126"/>
</dbReference>
<dbReference type="InterPro" id="IPR008979">
    <property type="entry name" value="Galactose-bd-like_sf"/>
</dbReference>
<evidence type="ECO:0000259" key="3">
    <source>
        <dbReference type="Pfam" id="PF16391"/>
    </source>
</evidence>
<dbReference type="Pfam" id="PF17166">
    <property type="entry name" value="DUF5126"/>
    <property type="match status" value="1"/>
</dbReference>
<accession>A0A2P8GBS0</accession>
<dbReference type="EMBL" id="PYAS01000003">
    <property type="protein sequence ID" value="PSL31414.1"/>
    <property type="molecule type" value="Genomic_DNA"/>
</dbReference>
<evidence type="ECO:0000259" key="2">
    <source>
        <dbReference type="Pfam" id="PF16323"/>
    </source>
</evidence>
<dbReference type="Pfam" id="PF16323">
    <property type="entry name" value="DUF4959"/>
    <property type="match status" value="1"/>
</dbReference>
<feature type="domain" description="DUF5000" evidence="3">
    <location>
        <begin position="273"/>
        <end position="397"/>
    </location>
</feature>
<evidence type="ECO:0000256" key="1">
    <source>
        <dbReference type="SAM" id="SignalP"/>
    </source>
</evidence>
<dbReference type="SUPFAM" id="SSF49785">
    <property type="entry name" value="Galactose-binding domain-like"/>
    <property type="match status" value="1"/>
</dbReference>
<dbReference type="AlphaFoldDB" id="A0A2P8GBS0"/>
<feature type="domain" description="DUF5126" evidence="4">
    <location>
        <begin position="132"/>
        <end position="233"/>
    </location>
</feature>
<dbReference type="Pfam" id="PF16391">
    <property type="entry name" value="DUF5000"/>
    <property type="match status" value="1"/>
</dbReference>
<sequence length="400" mass="45158">MLLSMKKIQILFSLVWLSAWICSCADTDQIRKPLGADGTKPGVVTNTSVVNFAGGATISYSLPADEDLQYVVAEYAINNATRQLSEAKASHYTNKLTVEGFSAAGDYEVKLYSVDKSDNKSEPVIVKIAPQAPPIQTVFNSLQLGVDFGGLNVAFNNPSEAKLAIVVITPDNNGDFVPTETLYTQMKGGSFAARGFDTLSRKFGVYVRDRWNNYSDTVYKEVKPFFEKKLDKTKFREYVLPTDEESGYGWRIPFLWDDLMTEPGFHTIPLSDRDMPIHFTFDLGTAAKLSRFRLWQRQGDWFYKHGNPRKWTMWGSEKAPNPDGSFTGWTKLMDCESIKPSGSPYGVNTGEDIAYMTAGEEFVFPLSAPKVRYIRMQIHQNWSDTKFVHFTELTFWGDTK</sequence>
<evidence type="ECO:0000313" key="5">
    <source>
        <dbReference type="EMBL" id="PSL31414.1"/>
    </source>
</evidence>
<protein>
    <submittedName>
        <fullName evidence="5">Uncharacterized protein DUF5126</fullName>
    </submittedName>
</protein>
<organism evidence="5 6">
    <name type="scientific">Dyadobacter jiangsuensis</name>
    <dbReference type="NCBI Taxonomy" id="1591085"/>
    <lineage>
        <taxon>Bacteria</taxon>
        <taxon>Pseudomonadati</taxon>
        <taxon>Bacteroidota</taxon>
        <taxon>Cytophagia</taxon>
        <taxon>Cytophagales</taxon>
        <taxon>Spirosomataceae</taxon>
        <taxon>Dyadobacter</taxon>
    </lineage>
</organism>
<dbReference type="PROSITE" id="PS51257">
    <property type="entry name" value="PROKAR_LIPOPROTEIN"/>
    <property type="match status" value="1"/>
</dbReference>
<evidence type="ECO:0000313" key="6">
    <source>
        <dbReference type="Proteomes" id="UP000241964"/>
    </source>
</evidence>
<keyword evidence="6" id="KW-1185">Reference proteome</keyword>
<dbReference type="Gene3D" id="2.60.120.260">
    <property type="entry name" value="Galactose-binding domain-like"/>
    <property type="match status" value="1"/>
</dbReference>
<gene>
    <name evidence="5" type="ORF">CLV60_103280</name>
</gene>